<dbReference type="InterPro" id="IPR058210">
    <property type="entry name" value="SACS/Nov_dom"/>
</dbReference>
<gene>
    <name evidence="2" type="ORF">DERYTH_LOCUS14291</name>
</gene>
<dbReference type="InterPro" id="IPR036890">
    <property type="entry name" value="HATPase_C_sf"/>
</dbReference>
<dbReference type="SUPFAM" id="SSF55874">
    <property type="entry name" value="ATPase domain of HSP90 chaperone/DNA topoisomerase II/histidine kinase"/>
    <property type="match status" value="1"/>
</dbReference>
<dbReference type="GO" id="GO:0030544">
    <property type="term" value="F:Hsp70 protein binding"/>
    <property type="evidence" value="ECO:0007669"/>
    <property type="project" value="TreeGrafter"/>
</dbReference>
<dbReference type="Gene3D" id="3.30.565.10">
    <property type="entry name" value="Histidine kinase-like ATPase, C-terminal domain"/>
    <property type="match status" value="1"/>
</dbReference>
<dbReference type="SMART" id="SM00225">
    <property type="entry name" value="BTB"/>
    <property type="match status" value="1"/>
</dbReference>
<dbReference type="Gene3D" id="3.30.710.10">
    <property type="entry name" value="Potassium Channel Kv1.1, Chain A"/>
    <property type="match status" value="1"/>
</dbReference>
<evidence type="ECO:0000313" key="3">
    <source>
        <dbReference type="Proteomes" id="UP000789405"/>
    </source>
</evidence>
<evidence type="ECO:0000313" key="2">
    <source>
        <dbReference type="EMBL" id="CAG8720559.1"/>
    </source>
</evidence>
<name>A0A9N9NBV8_9GLOM</name>
<sequence length="1367" mass="159436">DYPYESVFRKYGLKLVTITLYEVSREFLQNADDAGAKNFRVTVDERSFNQNESLLTKGMAIWQGPAIWIYNDAMFNEHDFNSLLNIHEGGKRDDSTKIGKFGIGFNSCFHFTDVPSFVSGEYISFLDPHEKFLPKKLGIQINFLKNENFRELFNDQLAPYIGIEGCRFDKEYKGTLFRLPLRVCQSEIFRKLAKTLQPDQTVSLWKIDMTNNPTEVQEKRHHTNEEFTSFCLNIEFQDGTKKSSKLWQVCIGGISVESAELSRLAKYHRMLLRGGVAASLPSRSTEKALDGRLYCYLPLPQVTHLPVHLNGDWAVSSDRSTILLDDDSLAEMDKSKLSWNRNLLLEVLPKIYANFLVDVVDYLIKNDINHKQILEYFWPLPHSKVSAYVIEFGRKVLKNLPIDKPLFRSANGNGSYVSLQESFFDSEEFIIKILSEYSDVKSVHLSSKMLDDLKNVGVKWAPIPAKLVRENLRNIDLSLKFNYDQLIKLLLFILEDNDYEDLYDINLIPLADKSCGTFGKQFRYIATTEERNLVPKANLSNFVNDKYRKNHKLKEIFEDIEFQRKTSIRRFDAASLGLLLKFEIPFGKKITNWNPKSTAIPNKIWLDKIWKFILESNASLDIFWEYPLLEVVRPTKELTFLDSRQPLMELPKNDMMHYEDLVNILETLEIRFTDRSWDEKLSDYIYKWTPEAVLKSFCIADQNGKNFDFLNNKFKAKVVRKFIVENWNNFSLNNGTLVKDEFKGILSKLPVWPTLCGQQFASPVNGFLPPDDIEINSKNHPNKLFLNARNESFKKILKALDTPYINLTNYLQKYYVIPRENNENHIKFIKSVLKSKEFNQIVSWIKDKDIFPNRKTKKLRNARNLYDYRIQLFQITLEDSDLFLHDDIQNDSYCFEIIKTIGFKYEINQQTFLECARTIAKYTYDRRPPNNLIYRATTIINYLYDNIDELGFSDVEWNGELTSTSFVPTEMSIESPYSSNAKIPRKFECFAFTQMAIFHNNVVPSPTSSIFTKFKNFGKPSATKVLDHLREVTSEIIKSDQWVFEERLLRRIVDDIYTTLNEECKENNLTESDFYEGETIFLNIYSNENILEELNWVSADKLIIGASRLDQSFVKPSLAKYEMLLKTAGASKIRRPNIYDYIQVKQKNEDKNSKAENLVKSLQQLLEDESCILNDVIFSVDFDNFSPELQEKWNNFTNEYGEIRANRYVLAAASNHFKITFSSDYRDGDPYKEARILACDINPESFKVLLRYLYGMPLDTAINLTKGNSDSLNNNRNEDDYDDYYNRIDKEIVKEKERQLTILKDFLKASDYYEIADLKKEAIEKIISDGCVERFNADDLLEYADTHNADLLVKYCNEFIELNSNLM</sequence>
<dbReference type="OrthoDB" id="1262810at2759"/>
<reference evidence="2" key="1">
    <citation type="submission" date="2021-06" db="EMBL/GenBank/DDBJ databases">
        <authorList>
            <person name="Kallberg Y."/>
            <person name="Tangrot J."/>
            <person name="Rosling A."/>
        </authorList>
    </citation>
    <scope>NUCLEOTIDE SEQUENCE</scope>
    <source>
        <strain evidence="2">MA453B</strain>
    </source>
</reference>
<proteinExistence type="predicted"/>
<dbReference type="PROSITE" id="PS50097">
    <property type="entry name" value="BTB"/>
    <property type="match status" value="1"/>
</dbReference>
<dbReference type="NCBIfam" id="NF047352">
    <property type="entry name" value="P_loop_sacsin"/>
    <property type="match status" value="1"/>
</dbReference>
<comment type="caution">
    <text evidence="2">The sequence shown here is derived from an EMBL/GenBank/DDBJ whole genome shotgun (WGS) entry which is preliminary data.</text>
</comment>
<dbReference type="InterPro" id="IPR011333">
    <property type="entry name" value="SKP1/BTB/POZ_sf"/>
</dbReference>
<dbReference type="Pfam" id="PF25794">
    <property type="entry name" value="SACS"/>
    <property type="match status" value="1"/>
</dbReference>
<dbReference type="Pfam" id="PF00651">
    <property type="entry name" value="BTB"/>
    <property type="match status" value="1"/>
</dbReference>
<keyword evidence="3" id="KW-1185">Reference proteome</keyword>
<dbReference type="CDD" id="cd18186">
    <property type="entry name" value="BTB_POZ_ZBTB_KLHL-like"/>
    <property type="match status" value="1"/>
</dbReference>
<accession>A0A9N9NBV8</accession>
<dbReference type="Proteomes" id="UP000789405">
    <property type="component" value="Unassembled WGS sequence"/>
</dbReference>
<dbReference type="InterPro" id="IPR052972">
    <property type="entry name" value="Sacsin_chaperone_reg"/>
</dbReference>
<evidence type="ECO:0000259" key="1">
    <source>
        <dbReference type="PROSITE" id="PS50097"/>
    </source>
</evidence>
<dbReference type="EMBL" id="CAJVPY010010649">
    <property type="protein sequence ID" value="CAG8720559.1"/>
    <property type="molecule type" value="Genomic_DNA"/>
</dbReference>
<feature type="non-terminal residue" evidence="2">
    <location>
        <position position="1367"/>
    </location>
</feature>
<organism evidence="2 3">
    <name type="scientific">Dentiscutata erythropus</name>
    <dbReference type="NCBI Taxonomy" id="1348616"/>
    <lineage>
        <taxon>Eukaryota</taxon>
        <taxon>Fungi</taxon>
        <taxon>Fungi incertae sedis</taxon>
        <taxon>Mucoromycota</taxon>
        <taxon>Glomeromycotina</taxon>
        <taxon>Glomeromycetes</taxon>
        <taxon>Diversisporales</taxon>
        <taxon>Gigasporaceae</taxon>
        <taxon>Dentiscutata</taxon>
    </lineage>
</organism>
<dbReference type="PANTHER" id="PTHR15600:SF42">
    <property type="entry name" value="SACSIN"/>
    <property type="match status" value="1"/>
</dbReference>
<protein>
    <submittedName>
        <fullName evidence="2">21742_t:CDS:1</fullName>
    </submittedName>
</protein>
<dbReference type="InterPro" id="IPR000210">
    <property type="entry name" value="BTB/POZ_dom"/>
</dbReference>
<feature type="domain" description="BTB" evidence="1">
    <location>
        <begin position="1174"/>
        <end position="1262"/>
    </location>
</feature>
<dbReference type="SUPFAM" id="SSF54695">
    <property type="entry name" value="POZ domain"/>
    <property type="match status" value="1"/>
</dbReference>
<dbReference type="PANTHER" id="PTHR15600">
    <property type="entry name" value="SACSIN"/>
    <property type="match status" value="1"/>
</dbReference>